<dbReference type="PANTHER" id="PTHR11842:SF10">
    <property type="entry name" value="MITOTIC SPINDLE ASSEMBLY CHECKPOINT PROTEIN MAD2B"/>
    <property type="match status" value="1"/>
</dbReference>
<dbReference type="InterPro" id="IPR045091">
    <property type="entry name" value="Mad2-like"/>
</dbReference>
<dbReference type="InterPro" id="IPR036570">
    <property type="entry name" value="HORMA_dom_sf"/>
</dbReference>
<gene>
    <name evidence="3" type="primary">MAD2L2</name>
    <name evidence="3" type="ORF">TSPGSL018_26138</name>
    <name evidence="2" type="ORF">TSPGSL018_3820</name>
</gene>
<reference evidence="3" key="1">
    <citation type="submission" date="2014-05" db="EMBL/GenBank/DDBJ databases">
        <title>The transcriptome of the halophilic microalga Tetraselmis sp. GSL018 isolated from the Great Salt Lake, Utah.</title>
        <authorList>
            <person name="Jinkerson R.E."/>
            <person name="D'Adamo S."/>
            <person name="Posewitz M.C."/>
        </authorList>
    </citation>
    <scope>NUCLEOTIDE SEQUENCE</scope>
    <source>
        <strain evidence="3">GSL018</strain>
    </source>
</reference>
<dbReference type="PROSITE" id="PS50815">
    <property type="entry name" value="HORMA"/>
    <property type="match status" value="1"/>
</dbReference>
<dbReference type="Gene3D" id="3.30.900.10">
    <property type="entry name" value="HORMA domain"/>
    <property type="match status" value="1"/>
</dbReference>
<dbReference type="SUPFAM" id="SSF56019">
    <property type="entry name" value="The spindle assembly checkpoint protein mad2"/>
    <property type="match status" value="1"/>
</dbReference>
<dbReference type="AlphaFoldDB" id="A0A061RQY4"/>
<proteinExistence type="predicted"/>
<protein>
    <submittedName>
        <fullName evidence="3">Mitotic spindle assembly checkpoint protein MAD2B</fullName>
    </submittedName>
</protein>
<dbReference type="PANTHER" id="PTHR11842">
    <property type="entry name" value="MITOTIC SPINDLE ASSEMBLY CHECKPOINT PROTEIN MAD2"/>
    <property type="match status" value="1"/>
</dbReference>
<evidence type="ECO:0000313" key="2">
    <source>
        <dbReference type="EMBL" id="JAC70577.1"/>
    </source>
</evidence>
<sequence length="172" mass="19121">MRLQQLLETYSMRCGPGKLLEYVFGNRHPDLTGYIREHLNSLRVSVASGEIHKLAVVFFDGCDTALERFVVEFGFAKEGEPQFSQADLDRSLKDCLLKLQFSDAGLRPLPNDCRFELVAYSSNPDAAAQHWVQGGSDVELSQPSIVPIKSVDLGGGGFRAQLHLEACLEYRS</sequence>
<organism evidence="3">
    <name type="scientific">Tetraselmis sp. GSL018</name>
    <dbReference type="NCBI Taxonomy" id="582737"/>
    <lineage>
        <taxon>Eukaryota</taxon>
        <taxon>Viridiplantae</taxon>
        <taxon>Chlorophyta</taxon>
        <taxon>core chlorophytes</taxon>
        <taxon>Chlorodendrophyceae</taxon>
        <taxon>Chlorodendrales</taxon>
        <taxon>Chlorodendraceae</taxon>
        <taxon>Tetraselmis</taxon>
    </lineage>
</organism>
<dbReference type="InterPro" id="IPR003511">
    <property type="entry name" value="HORMA_dom"/>
</dbReference>
<feature type="domain" description="HORMA" evidence="1">
    <location>
        <begin position="1"/>
        <end position="164"/>
    </location>
</feature>
<evidence type="ECO:0000259" key="1">
    <source>
        <dbReference type="PROSITE" id="PS50815"/>
    </source>
</evidence>
<dbReference type="EMBL" id="GBEZ01015599">
    <property type="protein sequence ID" value="JAC70577.1"/>
    <property type="molecule type" value="Transcribed_RNA"/>
</dbReference>
<evidence type="ECO:0000313" key="3">
    <source>
        <dbReference type="EMBL" id="JAC74373.1"/>
    </source>
</evidence>
<name>A0A061RQY4_9CHLO</name>
<dbReference type="EMBL" id="GBEZ01011411">
    <property type="protein sequence ID" value="JAC74373.1"/>
    <property type="molecule type" value="Transcribed_RNA"/>
</dbReference>
<dbReference type="GO" id="GO:0016035">
    <property type="term" value="C:zeta DNA polymerase complex"/>
    <property type="evidence" value="ECO:0007669"/>
    <property type="project" value="TreeGrafter"/>
</dbReference>
<accession>A0A061RQY4</accession>